<name>J9G3P8_9ZZZZ</name>
<comment type="caution">
    <text evidence="1">The sequence shown here is derived from an EMBL/GenBank/DDBJ whole genome shotgun (WGS) entry which is preliminary data.</text>
</comment>
<organism evidence="1">
    <name type="scientific">gut metagenome</name>
    <dbReference type="NCBI Taxonomy" id="749906"/>
    <lineage>
        <taxon>unclassified sequences</taxon>
        <taxon>metagenomes</taxon>
        <taxon>organismal metagenomes</taxon>
    </lineage>
</organism>
<evidence type="ECO:0000313" key="1">
    <source>
        <dbReference type="EMBL" id="EJW94154.1"/>
    </source>
</evidence>
<feature type="non-terminal residue" evidence="1">
    <location>
        <position position="1"/>
    </location>
</feature>
<gene>
    <name evidence="1" type="ORF">EVA_17738</name>
</gene>
<protein>
    <submittedName>
        <fullName evidence="1">Uncharacterized protein</fullName>
    </submittedName>
</protein>
<proteinExistence type="predicted"/>
<reference evidence="1" key="1">
    <citation type="journal article" date="2012" name="PLoS ONE">
        <title>Gene sets for utilization of primary and secondary nutrition supplies in the distal gut of endangered iberian lynx.</title>
        <authorList>
            <person name="Alcaide M."/>
            <person name="Messina E."/>
            <person name="Richter M."/>
            <person name="Bargiela R."/>
            <person name="Peplies J."/>
            <person name="Huws S.A."/>
            <person name="Newbold C.J."/>
            <person name="Golyshin P.N."/>
            <person name="Simon M.A."/>
            <person name="Lopez G."/>
            <person name="Yakimov M.M."/>
            <person name="Ferrer M."/>
        </authorList>
    </citation>
    <scope>NUCLEOTIDE SEQUENCE</scope>
</reference>
<sequence length="103" mass="11343">PGQCAPLWENFGYQITDFNQSTVNLVVNVKAKAAGYMAMTQQDMPALDWPIDSVCFPISLAPEEDLKYAMAQLNAPDGTPTDADIDQLSDTILRALWWHAAQA</sequence>
<dbReference type="EMBL" id="AMCI01006544">
    <property type="protein sequence ID" value="EJW94154.1"/>
    <property type="molecule type" value="Genomic_DNA"/>
</dbReference>
<accession>J9G3P8</accession>
<dbReference type="AlphaFoldDB" id="J9G3P8"/>